<dbReference type="Proteomes" id="UP000276417">
    <property type="component" value="Chromosome 1"/>
</dbReference>
<name>A0A3G8Y9U6_9DEIO</name>
<sequence>MHLISRLLALWIFSSAGTVAAAQSISPLNAAEVAAILGQFEAVSVSAPVGTKRAIIAATSQMNGTDQSGLYTGTRTLSIYDFKAPVRLIVGLAGDPILRGKNEPTLSLPGLSPCGPEEQLALLGASSSSETNLAKQCLGMGNRAEGIGGGKELMLKQLPRLNAWKPFYRWYFLVGNDSSEAAYTEARNNPAAQIVWWVYFSSDASSEVGKPPLYTPNP</sequence>
<accession>A0A3G8Y9U6</accession>
<gene>
    <name evidence="2" type="ORF">EHF33_02080</name>
</gene>
<dbReference type="EMBL" id="CP034183">
    <property type="protein sequence ID" value="AZI41683.1"/>
    <property type="molecule type" value="Genomic_DNA"/>
</dbReference>
<organism evidence="2 3">
    <name type="scientific">Deinococcus psychrotolerans</name>
    <dbReference type="NCBI Taxonomy" id="2489213"/>
    <lineage>
        <taxon>Bacteria</taxon>
        <taxon>Thermotogati</taxon>
        <taxon>Deinococcota</taxon>
        <taxon>Deinococci</taxon>
        <taxon>Deinococcales</taxon>
        <taxon>Deinococcaceae</taxon>
        <taxon>Deinococcus</taxon>
    </lineage>
</organism>
<proteinExistence type="predicted"/>
<keyword evidence="3" id="KW-1185">Reference proteome</keyword>
<keyword evidence="1" id="KW-0732">Signal</keyword>
<dbReference type="AlphaFoldDB" id="A0A3G8Y9U6"/>
<feature type="signal peptide" evidence="1">
    <location>
        <begin position="1"/>
        <end position="20"/>
    </location>
</feature>
<evidence type="ECO:0000313" key="2">
    <source>
        <dbReference type="EMBL" id="AZI41683.1"/>
    </source>
</evidence>
<evidence type="ECO:0000256" key="1">
    <source>
        <dbReference type="SAM" id="SignalP"/>
    </source>
</evidence>
<dbReference type="KEGG" id="dph:EHF33_02080"/>
<feature type="chain" id="PRO_5018160341" evidence="1">
    <location>
        <begin position="21"/>
        <end position="218"/>
    </location>
</feature>
<protein>
    <submittedName>
        <fullName evidence="2">Uncharacterized protein</fullName>
    </submittedName>
</protein>
<reference evidence="2 3" key="1">
    <citation type="submission" date="2018-11" db="EMBL/GenBank/DDBJ databases">
        <title>Deinococcus shelandsis sp. nov., isolated from South Shetland Islands soil of Antarctica.</title>
        <authorList>
            <person name="Tian J."/>
        </authorList>
    </citation>
    <scope>NUCLEOTIDE SEQUENCE [LARGE SCALE GENOMIC DNA]</scope>
    <source>
        <strain evidence="2 3">S14-83T</strain>
    </source>
</reference>
<evidence type="ECO:0000313" key="3">
    <source>
        <dbReference type="Proteomes" id="UP000276417"/>
    </source>
</evidence>
<dbReference type="RefSeq" id="WP_124867438.1">
    <property type="nucleotide sequence ID" value="NZ_CP034183.1"/>
</dbReference>
<dbReference type="OrthoDB" id="9837214at2"/>